<dbReference type="Gene3D" id="3.40.50.720">
    <property type="entry name" value="NAD(P)-binding Rossmann-like Domain"/>
    <property type="match status" value="1"/>
</dbReference>
<reference evidence="5 6" key="2">
    <citation type="journal article" date="2016" name="Genome Announc.">
        <title>Draft Genome Sequence of Erythromycin- and Oxytetracycline-Sensitive Nocardia seriolae Strain U-1 (NBRC 110359).</title>
        <authorList>
            <person name="Imajoh M."/>
            <person name="Sukeda M."/>
            <person name="Shimizu M."/>
            <person name="Yamane J."/>
            <person name="Ohnishi K."/>
            <person name="Oshima S."/>
        </authorList>
    </citation>
    <scope>NUCLEOTIDE SEQUENCE [LARGE SCALE GENOMIC DNA]</scope>
    <source>
        <strain evidence="5 6">U-1</strain>
    </source>
</reference>
<dbReference type="PANTHER" id="PTHR44196:SF1">
    <property type="entry name" value="DEHYDROGENASE_REDUCTASE SDR FAMILY MEMBER 7B"/>
    <property type="match status" value="1"/>
</dbReference>
<dbReference type="GeneID" id="93375771"/>
<accession>A0A0B8N547</accession>
<evidence type="ECO:0000313" key="5">
    <source>
        <dbReference type="EMBL" id="GAP28960.1"/>
    </source>
</evidence>
<dbReference type="Pfam" id="PF00106">
    <property type="entry name" value="adh_short"/>
    <property type="match status" value="1"/>
</dbReference>
<evidence type="ECO:0000256" key="2">
    <source>
        <dbReference type="ARBA" id="ARBA00023002"/>
    </source>
</evidence>
<dbReference type="GO" id="GO:0003858">
    <property type="term" value="F:3-hydroxybutyrate dehydrogenase activity"/>
    <property type="evidence" value="ECO:0007669"/>
    <property type="project" value="UniProtKB-EC"/>
</dbReference>
<dbReference type="Proteomes" id="UP000037179">
    <property type="component" value="Unassembled WGS sequence"/>
</dbReference>
<dbReference type="InterPro" id="IPR002347">
    <property type="entry name" value="SDR_fam"/>
</dbReference>
<sequence length="348" mass="37130">MTIPQVRPQSRVVHTALWRAAAHLVGPRGLRGDRRLRAEVNGKVVVITGASFGVGEAAARMFAAAGATVIMGARSLDQLDRIAAAITANGAVAHALPLDLTSEQSIEDFAAAIRRLVGGVDYLVHNAGKSLRRSIHLSYHRPKDLIATSGANYLGPMRLTLELLPGMRAAGSGHIVNMSTVGIMFPVMPKWGFYLSSKAAFDWWMRAVGMEARADGVTLTTIYGGLMHTRMSAPSGWMRVLPGQAPEDAARVIARAVVEKPRTLTPIYGHPSAILAPLLRTPLEIVIERIYRGLGDTEAALAGVRPADFTAASDVPGTAEVIETAEVTEIVAALEAEFAETEESTGER</sequence>
<evidence type="ECO:0000313" key="4">
    <source>
        <dbReference type="EMBL" id="APA97685.1"/>
    </source>
</evidence>
<dbReference type="InterPro" id="IPR036291">
    <property type="entry name" value="NAD(P)-bd_dom_sf"/>
</dbReference>
<keyword evidence="2 4" id="KW-0560">Oxidoreductase</keyword>
<dbReference type="EMBL" id="BBYQ01000046">
    <property type="protein sequence ID" value="GAP28960.1"/>
    <property type="molecule type" value="Genomic_DNA"/>
</dbReference>
<dbReference type="EMBL" id="CP017839">
    <property type="protein sequence ID" value="APA97685.1"/>
    <property type="molecule type" value="Genomic_DNA"/>
</dbReference>
<name>A0A0B8N547_9NOCA</name>
<keyword evidence="6" id="KW-1185">Reference proteome</keyword>
<reference evidence="4 7" key="3">
    <citation type="submission" date="2016-10" db="EMBL/GenBank/DDBJ databases">
        <title>Genome sequence of Nocardia seriolae strain EM150506, isolated from Anguila japonica.</title>
        <authorList>
            <person name="Han H.-J."/>
        </authorList>
    </citation>
    <scope>NUCLEOTIDE SEQUENCE [LARGE SCALE GENOMIC DNA]</scope>
    <source>
        <strain evidence="4 7">EM150506</strain>
    </source>
</reference>
<dbReference type="PRINTS" id="PR00081">
    <property type="entry name" value="GDHRDH"/>
</dbReference>
<reference evidence="6" key="1">
    <citation type="submission" date="2015-07" db="EMBL/GenBank/DDBJ databases">
        <title>Nocardia seriolae U-1 whole genome shotgun sequence.</title>
        <authorList>
            <person name="Imajoh M."/>
            <person name="Fukumoto Y."/>
            <person name="Sukeda M."/>
            <person name="Yamane J."/>
            <person name="Yamasaki K."/>
            <person name="Shimizu M."/>
            <person name="Ohnishi K."/>
            <person name="Oshima S."/>
        </authorList>
    </citation>
    <scope>NUCLEOTIDE SEQUENCE [LARGE SCALE GENOMIC DNA]</scope>
    <source>
        <strain evidence="6">U-1</strain>
    </source>
</reference>
<protein>
    <submittedName>
        <fullName evidence="4">3-hydroxybutyrate dehydrogenase</fullName>
        <ecNumber evidence="4">1.1.1.30</ecNumber>
    </submittedName>
    <submittedName>
        <fullName evidence="5">Short-chain dehydrogenase</fullName>
    </submittedName>
</protein>
<dbReference type="RefSeq" id="WP_081985906.1">
    <property type="nucleotide sequence ID" value="NZ_AP017900.1"/>
</dbReference>
<evidence type="ECO:0000313" key="7">
    <source>
        <dbReference type="Proteomes" id="UP000180166"/>
    </source>
</evidence>
<evidence type="ECO:0000256" key="1">
    <source>
        <dbReference type="ARBA" id="ARBA00006484"/>
    </source>
</evidence>
<evidence type="ECO:0000313" key="6">
    <source>
        <dbReference type="Proteomes" id="UP000037179"/>
    </source>
</evidence>
<organism evidence="4 7">
    <name type="scientific">Nocardia seriolae</name>
    <dbReference type="NCBI Taxonomy" id="37332"/>
    <lineage>
        <taxon>Bacteria</taxon>
        <taxon>Bacillati</taxon>
        <taxon>Actinomycetota</taxon>
        <taxon>Actinomycetes</taxon>
        <taxon>Mycobacteriales</taxon>
        <taxon>Nocardiaceae</taxon>
        <taxon>Nocardia</taxon>
    </lineage>
</organism>
<dbReference type="Proteomes" id="UP000180166">
    <property type="component" value="Chromosome"/>
</dbReference>
<dbReference type="AlphaFoldDB" id="A0A0B8N547"/>
<dbReference type="GO" id="GO:0016020">
    <property type="term" value="C:membrane"/>
    <property type="evidence" value="ECO:0007669"/>
    <property type="project" value="TreeGrafter"/>
</dbReference>
<dbReference type="PRINTS" id="PR00080">
    <property type="entry name" value="SDRFAMILY"/>
</dbReference>
<evidence type="ECO:0000256" key="3">
    <source>
        <dbReference type="RuleBase" id="RU000363"/>
    </source>
</evidence>
<dbReference type="SUPFAM" id="SSF51735">
    <property type="entry name" value="NAD(P)-binding Rossmann-fold domains"/>
    <property type="match status" value="1"/>
</dbReference>
<dbReference type="KEGG" id="nsr:NS506_03635"/>
<dbReference type="OrthoDB" id="9810734at2"/>
<dbReference type="EC" id="1.1.1.30" evidence="4"/>
<dbReference type="PANTHER" id="PTHR44196">
    <property type="entry name" value="DEHYDROGENASE/REDUCTASE SDR FAMILY MEMBER 7B"/>
    <property type="match status" value="1"/>
</dbReference>
<proteinExistence type="inferred from homology"/>
<comment type="similarity">
    <text evidence="1 3">Belongs to the short-chain dehydrogenases/reductases (SDR) family.</text>
</comment>
<gene>
    <name evidence="4" type="ORF">NS506_03635</name>
    <name evidence="5" type="ORF">NSK11_contig00046-0045</name>
</gene>